<dbReference type="OMA" id="SWANICK"/>
<dbReference type="GO" id="GO:0006995">
    <property type="term" value="P:cellular response to nitrogen starvation"/>
    <property type="evidence" value="ECO:0007669"/>
    <property type="project" value="TreeGrafter"/>
</dbReference>
<gene>
    <name evidence="2" type="ORF">TA21350</name>
</gene>
<keyword evidence="1" id="KW-0175">Coiled coil</keyword>
<evidence type="ECO:0000313" key="3">
    <source>
        <dbReference type="Proteomes" id="UP000001950"/>
    </source>
</evidence>
<name>Q4UGN7_THEAN</name>
<sequence length="921" mass="106370">MDEKYKSLKTKHVYYPVDLLKEAFKKLYFDYETVKNDLSSKLEEFSKLHEENSQLKQNYDLLLNEINQNTRLKGVQSWTNALTLIKGSTHDTDSQKYIDEINSLKSKLETSVKHTDELEVVNAELERDLEDVKAKHNVVVSELKDRLLGLEGILKDLQEQLNKNENKLIQYSNDIKLLNNELDNKNNQIFQLNQFHSSYIVVDCVIYGHRIENEKNEYEKDKIEWNKKLNEKFKFDLRRNHYINLNNSYQNPNLSEVYGDRMSINELMTIIMESLNELFKCWNSCIKFVQCTKINNEESDSEVANDYTFITLFTNDVHILRNIDTITQKITGILMRLCNGLELLIDGTEKSNFTSFLQDLKELFKYQRIYFCTENYLIQYSNSEVDNPSTANPGTVNPNVNSNTVNDINLIKVFGSFSKILTKLYKSFHSILYLSEVKSVNYSNLLINELINEFTISYGETNSQAKDNSNSVDFTLNKSYNLVYASVKDLTVLLLELRDILSHRICYPKIVKGLFLPFSGGTKQMVQLSASITKLHENLVLLTESRINTYITKFILSNNEVNSTVKYIEECNKKLVNSDERINLTNLETELSKAKRNENELNELRIKYSNVQEQLSLETLNANNYLNELNSLKKTDHIQTICTNLFNETFNKYTINTTGTDESVNEELMLSNSKINKLTNNIKYLIKMVNNLEDTNNQLKLALQVNKDQYKQAKENEDSIHRNYNEQLVLMSEHITELNNAILASEYKIAELTQTKVSCPSCGFNNTLGSMMGVDDKGRCSSCRSYLFNVGMKKPDFDVKKVVNEECVKRCVEFIPKFKESTLKVESDIKEGKLDFLDSNLKLYKENDSNIKLVEESEDLEDSEQSIVLDVGLGVFDVKGKTPSEKTLKEAGVSVVDVKEDLQAKNEEVLISEVKTRKYTK</sequence>
<feature type="coiled-coil region" evidence="1">
    <location>
        <begin position="115"/>
        <end position="188"/>
    </location>
</feature>
<dbReference type="RefSeq" id="XP_954429.1">
    <property type="nucleotide sequence ID" value="XM_949336.1"/>
</dbReference>
<proteinExistence type="predicted"/>
<feature type="coiled-coil region" evidence="1">
    <location>
        <begin position="577"/>
        <end position="614"/>
    </location>
</feature>
<dbReference type="OrthoDB" id="365146at2759"/>
<evidence type="ECO:0000256" key="1">
    <source>
        <dbReference type="SAM" id="Coils"/>
    </source>
</evidence>
<dbReference type="PANTHER" id="PTHR12768:SF4">
    <property type="entry name" value="BECLIN-1"/>
    <property type="match status" value="1"/>
</dbReference>
<dbReference type="GO" id="GO:0000407">
    <property type="term" value="C:phagophore assembly site"/>
    <property type="evidence" value="ECO:0007669"/>
    <property type="project" value="TreeGrafter"/>
</dbReference>
<evidence type="ECO:0000313" key="2">
    <source>
        <dbReference type="EMBL" id="CAI73752.1"/>
    </source>
</evidence>
<reference evidence="2 3" key="1">
    <citation type="journal article" date="2005" name="Science">
        <title>Genome of the host-cell transforming parasite Theileria annulata compared with T. parva.</title>
        <authorList>
            <person name="Pain A."/>
            <person name="Renauld H."/>
            <person name="Berriman M."/>
            <person name="Murphy L."/>
            <person name="Yeats C.A."/>
            <person name="Weir W."/>
            <person name="Kerhornou A."/>
            <person name="Aslett M."/>
            <person name="Bishop R."/>
            <person name="Bouchier C."/>
            <person name="Cochet M."/>
            <person name="Coulson R.M.R."/>
            <person name="Cronin A."/>
            <person name="de Villiers E.P."/>
            <person name="Fraser A."/>
            <person name="Fosker N."/>
            <person name="Gardner M."/>
            <person name="Goble A."/>
            <person name="Griffiths-Jones S."/>
            <person name="Harris D.E."/>
            <person name="Katzer F."/>
            <person name="Larke N."/>
            <person name="Lord A."/>
            <person name="Maser P."/>
            <person name="McKellar S."/>
            <person name="Mooney P."/>
            <person name="Morton F."/>
            <person name="Nene V."/>
            <person name="O'Neil S."/>
            <person name="Price C."/>
            <person name="Quail M.A."/>
            <person name="Rabbinowitsch E."/>
            <person name="Rawlings N.D."/>
            <person name="Rutter S."/>
            <person name="Saunders D."/>
            <person name="Seeger K."/>
            <person name="Shah T."/>
            <person name="Squares R."/>
            <person name="Squares S."/>
            <person name="Tivey A."/>
            <person name="Walker A.R."/>
            <person name="Woodward J."/>
            <person name="Dobbelaere D.A.E."/>
            <person name="Langsley G."/>
            <person name="Rajandream M.A."/>
            <person name="McKeever D."/>
            <person name="Shiels B."/>
            <person name="Tait A."/>
            <person name="Barrell B.G."/>
            <person name="Hall N."/>
        </authorList>
    </citation>
    <scope>NUCLEOTIDE SEQUENCE [LARGE SCALE GENOMIC DNA]</scope>
    <source>
        <strain evidence="3">Ankara</strain>
    </source>
</reference>
<dbReference type="GeneID" id="3863752"/>
<dbReference type="GO" id="GO:0030674">
    <property type="term" value="F:protein-macromolecule adaptor activity"/>
    <property type="evidence" value="ECO:0007669"/>
    <property type="project" value="TreeGrafter"/>
</dbReference>
<organism evidence="2 3">
    <name type="scientific">Theileria annulata</name>
    <dbReference type="NCBI Taxonomy" id="5874"/>
    <lineage>
        <taxon>Eukaryota</taxon>
        <taxon>Sar</taxon>
        <taxon>Alveolata</taxon>
        <taxon>Apicomplexa</taxon>
        <taxon>Aconoidasida</taxon>
        <taxon>Piroplasmida</taxon>
        <taxon>Theileriidae</taxon>
        <taxon>Theileria</taxon>
    </lineage>
</organism>
<accession>Q4UGN7</accession>
<dbReference type="GO" id="GO:0043548">
    <property type="term" value="F:phosphatidylinositol 3-kinase binding"/>
    <property type="evidence" value="ECO:0007669"/>
    <property type="project" value="TreeGrafter"/>
</dbReference>
<dbReference type="PANTHER" id="PTHR12768">
    <property type="entry name" value="BECLIN 1"/>
    <property type="match status" value="1"/>
</dbReference>
<dbReference type="GO" id="GO:0034272">
    <property type="term" value="C:phosphatidylinositol 3-kinase complex, class III, type II"/>
    <property type="evidence" value="ECO:0007669"/>
    <property type="project" value="TreeGrafter"/>
</dbReference>
<dbReference type="VEuPathDB" id="PiroplasmaDB:TA21350"/>
<protein>
    <submittedName>
        <fullName evidence="2">Uncharacterized protein</fullName>
    </submittedName>
</protein>
<dbReference type="GO" id="GO:0000045">
    <property type="term" value="P:autophagosome assembly"/>
    <property type="evidence" value="ECO:0007669"/>
    <property type="project" value="TreeGrafter"/>
</dbReference>
<dbReference type="KEGG" id="tan:TA21350"/>
<keyword evidence="3" id="KW-1185">Reference proteome</keyword>
<dbReference type="InterPro" id="IPR007243">
    <property type="entry name" value="Atg6/Beclin"/>
</dbReference>
<dbReference type="GO" id="GO:0045324">
    <property type="term" value="P:late endosome to vacuole transport"/>
    <property type="evidence" value="ECO:0007669"/>
    <property type="project" value="TreeGrafter"/>
</dbReference>
<dbReference type="GO" id="GO:0034271">
    <property type="term" value="C:phosphatidylinositol 3-kinase complex, class III, type I"/>
    <property type="evidence" value="ECO:0007669"/>
    <property type="project" value="TreeGrafter"/>
</dbReference>
<dbReference type="InParanoid" id="Q4UGN7"/>
<feature type="coiled-coil region" evidence="1">
    <location>
        <begin position="675"/>
        <end position="716"/>
    </location>
</feature>
<feature type="coiled-coil region" evidence="1">
    <location>
        <begin position="38"/>
        <end position="65"/>
    </location>
</feature>
<dbReference type="EMBL" id="CR940347">
    <property type="protein sequence ID" value="CAI73752.1"/>
    <property type="molecule type" value="Genomic_DNA"/>
</dbReference>
<dbReference type="Proteomes" id="UP000001950">
    <property type="component" value="Chromosome 1"/>
</dbReference>
<dbReference type="GO" id="GO:0000423">
    <property type="term" value="P:mitophagy"/>
    <property type="evidence" value="ECO:0007669"/>
    <property type="project" value="TreeGrafter"/>
</dbReference>
<dbReference type="AlphaFoldDB" id="Q4UGN7"/>